<dbReference type="PANTHER" id="PTHR15272:SF0">
    <property type="entry name" value="CHROMATIN ASSEMBLY FACTOR 1 SUBUNIT A"/>
    <property type="match status" value="1"/>
</dbReference>
<dbReference type="EMBL" id="JBEFKJ010000020">
    <property type="protein sequence ID" value="KAL2040636.1"/>
    <property type="molecule type" value="Genomic_DNA"/>
</dbReference>
<feature type="compositionally biased region" description="Basic and acidic residues" evidence="7">
    <location>
        <begin position="103"/>
        <end position="182"/>
    </location>
</feature>
<accession>A0ABR4A6W0</accession>
<evidence type="ECO:0000256" key="7">
    <source>
        <dbReference type="SAM" id="MobiDB-lite"/>
    </source>
</evidence>
<feature type="region of interest" description="Disordered" evidence="7">
    <location>
        <begin position="22"/>
        <end position="250"/>
    </location>
</feature>
<dbReference type="Pfam" id="PF12253">
    <property type="entry name" value="CAF1A_dimeriz"/>
    <property type="match status" value="1"/>
</dbReference>
<evidence type="ECO:0000256" key="4">
    <source>
        <dbReference type="ARBA" id="ARBA00023186"/>
    </source>
</evidence>
<comment type="caution">
    <text evidence="10">The sequence shown here is derived from an EMBL/GenBank/DDBJ whole genome shotgun (WGS) entry which is preliminary data.</text>
</comment>
<keyword evidence="4" id="KW-0143">Chaperone</keyword>
<feature type="domain" description="Chromatin assembly factor 1 p150 subunit acidic region" evidence="8">
    <location>
        <begin position="102"/>
        <end position="199"/>
    </location>
</feature>
<evidence type="ECO:0000256" key="3">
    <source>
        <dbReference type="ARBA" id="ARBA00022763"/>
    </source>
</evidence>
<feature type="region of interest" description="Disordered" evidence="7">
    <location>
        <begin position="521"/>
        <end position="592"/>
    </location>
</feature>
<keyword evidence="6" id="KW-0539">Nucleus</keyword>
<dbReference type="InterPro" id="IPR022043">
    <property type="entry name" value="CAF1A_DD"/>
</dbReference>
<dbReference type="InterPro" id="IPR021644">
    <property type="entry name" value="CAF-1_p150_acidic"/>
</dbReference>
<dbReference type="Pfam" id="PF11600">
    <property type="entry name" value="CAF1A_acidic"/>
    <property type="match status" value="1"/>
</dbReference>
<dbReference type="Proteomes" id="UP001590950">
    <property type="component" value="Unassembled WGS sequence"/>
</dbReference>
<name>A0ABR4A6W0_9LECA</name>
<feature type="compositionally biased region" description="Low complexity" evidence="7">
    <location>
        <begin position="74"/>
        <end position="89"/>
    </location>
</feature>
<evidence type="ECO:0000256" key="1">
    <source>
        <dbReference type="ARBA" id="ARBA00004123"/>
    </source>
</evidence>
<keyword evidence="3" id="KW-0227">DNA damage</keyword>
<sequence>MTTLTLPMSSPNTLKRTFAETRFEDSTRPQDLPSTLQAAVTSCSTASTHGNAHGSPLNQALHTSQVSSSPPMPDGSAPSTAAATSGDPSIAPQPPAKRVKLTFAEKEARRVEKELKDRQKAEEKAKKDEGKAHREAKREEERRLKGAKKEEKLRAREEEKKIKLEEQLLKEEERNRREQEKIKKARSQLRINSFFPQPSGVHCARSGSPTRDEPSPMSSRCSSVSETSARDEERRSHSVSKTPRKTVLPDYERSFPPFFVKVHTVLAPSNRFPRDAEGPSAAQKRIDKILQEVYDGDEPKGPTAAFNCYQLSNVFPHNSHRRPPQISSVRDIIAEIDGAACNPIDLTKSQSAKATKKPLELLRLIPLKYLKFREDVRPPYTGTYTRLRDGQAIAKVARNPFSRVLPETDYDNDSEAEWEEPGEGEDLDSEGEEEAEDEDEAEMNDFLDDAEALDVRVLKRRPLLGDLEPTCSGLCWEGPQSKMHGFETIDLLKFRLDILMNNPELPIDPYTTTYWETTTAKSSSYATPNPHRNPMEPPRIPLNPMNRHNTKLSSPAKEHTLDSSEKNEATERPETLSAAGDHERIQDCRTRE</sequence>
<evidence type="ECO:0000259" key="8">
    <source>
        <dbReference type="Pfam" id="PF11600"/>
    </source>
</evidence>
<evidence type="ECO:0000313" key="10">
    <source>
        <dbReference type="EMBL" id="KAL2040636.1"/>
    </source>
</evidence>
<keyword evidence="2" id="KW-0235">DNA replication</keyword>
<keyword evidence="11" id="KW-1185">Reference proteome</keyword>
<feature type="region of interest" description="Disordered" evidence="7">
    <location>
        <begin position="404"/>
        <end position="442"/>
    </location>
</feature>
<evidence type="ECO:0000313" key="11">
    <source>
        <dbReference type="Proteomes" id="UP001590950"/>
    </source>
</evidence>
<feature type="compositionally biased region" description="Low complexity" evidence="7">
    <location>
        <begin position="215"/>
        <end position="225"/>
    </location>
</feature>
<keyword evidence="5" id="KW-0234">DNA repair</keyword>
<gene>
    <name evidence="10" type="ORF">N7G274_006615</name>
</gene>
<feature type="compositionally biased region" description="Acidic residues" evidence="7">
    <location>
        <begin position="408"/>
        <end position="442"/>
    </location>
</feature>
<evidence type="ECO:0000256" key="5">
    <source>
        <dbReference type="ARBA" id="ARBA00023204"/>
    </source>
</evidence>
<evidence type="ECO:0000256" key="6">
    <source>
        <dbReference type="ARBA" id="ARBA00023242"/>
    </source>
</evidence>
<feature type="compositionally biased region" description="Polar residues" evidence="7">
    <location>
        <begin position="32"/>
        <end position="69"/>
    </location>
</feature>
<feature type="domain" description="Chromatin assembly factor 1 subunit A dimerization" evidence="9">
    <location>
        <begin position="368"/>
        <end position="442"/>
    </location>
</feature>
<proteinExistence type="predicted"/>
<evidence type="ECO:0000259" key="9">
    <source>
        <dbReference type="Pfam" id="PF12253"/>
    </source>
</evidence>
<evidence type="ECO:0000256" key="2">
    <source>
        <dbReference type="ARBA" id="ARBA00022705"/>
    </source>
</evidence>
<reference evidence="10 11" key="1">
    <citation type="submission" date="2024-09" db="EMBL/GenBank/DDBJ databases">
        <title>Rethinking Asexuality: The Enigmatic Case of Functional Sexual Genes in Lepraria (Stereocaulaceae).</title>
        <authorList>
            <person name="Doellman M."/>
            <person name="Sun Y."/>
            <person name="Barcenas-Pena A."/>
            <person name="Lumbsch H.T."/>
            <person name="Grewe F."/>
        </authorList>
    </citation>
    <scope>NUCLEOTIDE SEQUENCE [LARGE SCALE GENOMIC DNA]</scope>
    <source>
        <strain evidence="10 11">Mercado 3170</strain>
    </source>
</reference>
<evidence type="ECO:0008006" key="12">
    <source>
        <dbReference type="Google" id="ProtNLM"/>
    </source>
</evidence>
<dbReference type="PANTHER" id="PTHR15272">
    <property type="entry name" value="CHROMATIN ASSEMBLY FACTOR 1 SUBUNIT A CAF-1 SUBUNIT A"/>
    <property type="match status" value="1"/>
</dbReference>
<organism evidence="10 11">
    <name type="scientific">Stereocaulon virgatum</name>
    <dbReference type="NCBI Taxonomy" id="373712"/>
    <lineage>
        <taxon>Eukaryota</taxon>
        <taxon>Fungi</taxon>
        <taxon>Dikarya</taxon>
        <taxon>Ascomycota</taxon>
        <taxon>Pezizomycotina</taxon>
        <taxon>Lecanoromycetes</taxon>
        <taxon>OSLEUM clade</taxon>
        <taxon>Lecanoromycetidae</taxon>
        <taxon>Lecanorales</taxon>
        <taxon>Lecanorineae</taxon>
        <taxon>Stereocaulaceae</taxon>
        <taxon>Stereocaulon</taxon>
    </lineage>
</organism>
<protein>
    <recommendedName>
        <fullName evidence="12">Chromatin assembly factor 1 subunit A</fullName>
    </recommendedName>
</protein>
<comment type="subcellular location">
    <subcellularLocation>
        <location evidence="1">Nucleus</location>
    </subcellularLocation>
</comment>
<feature type="compositionally biased region" description="Basic and acidic residues" evidence="7">
    <location>
        <begin position="556"/>
        <end position="592"/>
    </location>
</feature>